<keyword evidence="2" id="KW-1185">Reference proteome</keyword>
<dbReference type="Proteomes" id="UP000030745">
    <property type="component" value="Unassembled WGS sequence"/>
</dbReference>
<dbReference type="AlphaFoldDB" id="A0A067BWL9"/>
<organism evidence="1 2">
    <name type="scientific">Saprolegnia parasitica (strain CBS 223.65)</name>
    <dbReference type="NCBI Taxonomy" id="695850"/>
    <lineage>
        <taxon>Eukaryota</taxon>
        <taxon>Sar</taxon>
        <taxon>Stramenopiles</taxon>
        <taxon>Oomycota</taxon>
        <taxon>Saprolegniomycetes</taxon>
        <taxon>Saprolegniales</taxon>
        <taxon>Saprolegniaceae</taxon>
        <taxon>Saprolegnia</taxon>
    </lineage>
</organism>
<protein>
    <submittedName>
        <fullName evidence="1">Uncharacterized protein</fullName>
    </submittedName>
</protein>
<reference evidence="1 2" key="1">
    <citation type="journal article" date="2013" name="PLoS Genet.">
        <title>Distinctive expansion of potential virulence genes in the genome of the oomycete fish pathogen Saprolegnia parasitica.</title>
        <authorList>
            <person name="Jiang R.H."/>
            <person name="de Bruijn I."/>
            <person name="Haas B.J."/>
            <person name="Belmonte R."/>
            <person name="Lobach L."/>
            <person name="Christie J."/>
            <person name="van den Ackerveken G."/>
            <person name="Bottin A."/>
            <person name="Bulone V."/>
            <person name="Diaz-Moreno S.M."/>
            <person name="Dumas B."/>
            <person name="Fan L."/>
            <person name="Gaulin E."/>
            <person name="Govers F."/>
            <person name="Grenville-Briggs L.J."/>
            <person name="Horner N.R."/>
            <person name="Levin J.Z."/>
            <person name="Mammella M."/>
            <person name="Meijer H.J."/>
            <person name="Morris P."/>
            <person name="Nusbaum C."/>
            <person name="Oome S."/>
            <person name="Phillips A.J."/>
            <person name="van Rooyen D."/>
            <person name="Rzeszutek E."/>
            <person name="Saraiva M."/>
            <person name="Secombes C.J."/>
            <person name="Seidl M.F."/>
            <person name="Snel B."/>
            <person name="Stassen J.H."/>
            <person name="Sykes S."/>
            <person name="Tripathy S."/>
            <person name="van den Berg H."/>
            <person name="Vega-Arreguin J.C."/>
            <person name="Wawra S."/>
            <person name="Young S.K."/>
            <person name="Zeng Q."/>
            <person name="Dieguez-Uribeondo J."/>
            <person name="Russ C."/>
            <person name="Tyler B.M."/>
            <person name="van West P."/>
        </authorList>
    </citation>
    <scope>NUCLEOTIDE SEQUENCE [LARGE SCALE GENOMIC DNA]</scope>
    <source>
        <strain evidence="1 2">CBS 223.65</strain>
    </source>
</reference>
<gene>
    <name evidence="1" type="ORF">SPRG_14849</name>
</gene>
<dbReference type="OrthoDB" id="27483at2759"/>
<proteinExistence type="predicted"/>
<dbReference type="KEGG" id="spar:SPRG_14849"/>
<dbReference type="EMBL" id="KK583377">
    <property type="protein sequence ID" value="KDO19012.1"/>
    <property type="molecule type" value="Genomic_DNA"/>
</dbReference>
<sequence>MSAYETAYELLDAPGTFATIGTLKNPSPFLFTLRGMDEPLAWPLCVAQAREIAALFPDTKIIPASAIELNERYRDGLDDILQEAHEACESALVPSDAFYVNLSHMVLDDEGDSNCLRPLPAADEDEAARTFGTLVVLLPSAHAGGVVTFSHGNKTQRFNDDVSLLHAAYATTFLSSSISSSPITSGRFAALVYRVVYVAAHFNMRYNPPVQDAAIAAFRAVGLSVTEPHHRIGFDVQLPEVLQIALVHALLATGCFDVGLAAFRKSGRNERVVSKLCPHPECDMPPSVVASCKNIQWFLQFQAVDQDTIECPEHAIVFWPKRHRAWLVGIADALAFVVSHFAAAQPLDSNLLGLADPRELVMAVMSAFHVQDRNSGWHESAEAFATRHKPSLLSQMQRILVAYNDFELTTTFLRDCISITNDVPLAEVAVWLHGLLTTHGWERFEPAMLELAVCPPLLQPFEAELFKRCYHIVQATPGLGPSLLNAKNDWYGRGSDFVKYSLLLEHYVTTIAPQRADANFVGACLPPVLVAAVDTFLFPAHPSILLTLASTDADPLMVVAVGLASAALTQPSLRLPATVLEVIFCALKQLPPRRPRKASVDSYLNLPLPQTVTSVDAARSVLVLAQRANRLDATFFNTCADRYGLFILPAIRPLADNRVDLGALHSLVVEYIQRSIHVLLDKMAWPDLHEVVANRQHDGQSVSMGVHLTREAVMLLQSYAPESVASFATAWLKALPTDIRTTHKLLVPLVDLLPRNVAAYRLLAAAAIARFDATPPLPPVVDFALGDVALDPTHCSQCKATRTFLDDPTTNVSENIVMTGSPWESPEQCPNILGLLQAHASRVIQVEPRRDWLEACSCRLFKVAQPGQVSVAQLGKHRATARILASVADAVARFKTTLQRIDKYAEDSLKPRPPKRRRHG</sequence>
<name>A0A067BWL9_SAPPC</name>
<evidence type="ECO:0000313" key="2">
    <source>
        <dbReference type="Proteomes" id="UP000030745"/>
    </source>
</evidence>
<dbReference type="RefSeq" id="XP_012210267.1">
    <property type="nucleotide sequence ID" value="XM_012354877.1"/>
</dbReference>
<accession>A0A067BWL9</accession>
<dbReference type="VEuPathDB" id="FungiDB:SPRG_14849"/>
<dbReference type="GeneID" id="24136633"/>
<evidence type="ECO:0000313" key="1">
    <source>
        <dbReference type="EMBL" id="KDO19012.1"/>
    </source>
</evidence>